<dbReference type="RefSeq" id="XP_033447583.1">
    <property type="nucleotide sequence ID" value="XM_033586678.1"/>
</dbReference>
<accession>A0A6A5RG67</accession>
<keyword evidence="2" id="KW-0677">Repeat</keyword>
<dbReference type="Pfam" id="PF24681">
    <property type="entry name" value="Kelch_KLHDC2_KLHL20_DRC7"/>
    <property type="match status" value="1"/>
</dbReference>
<reference evidence="3" key="1">
    <citation type="journal article" date="2020" name="Stud. Mycol.">
        <title>101 Dothideomycetes genomes: a test case for predicting lifestyles and emergence of pathogens.</title>
        <authorList>
            <person name="Haridas S."/>
            <person name="Albert R."/>
            <person name="Binder M."/>
            <person name="Bloem J."/>
            <person name="Labutti K."/>
            <person name="Salamov A."/>
            <person name="Andreopoulos B."/>
            <person name="Baker S."/>
            <person name="Barry K."/>
            <person name="Bills G."/>
            <person name="Bluhm B."/>
            <person name="Cannon C."/>
            <person name="Castanera R."/>
            <person name="Culley D."/>
            <person name="Daum C."/>
            <person name="Ezra D."/>
            <person name="Gonzalez J."/>
            <person name="Henrissat B."/>
            <person name="Kuo A."/>
            <person name="Liang C."/>
            <person name="Lipzen A."/>
            <person name="Lutzoni F."/>
            <person name="Magnuson J."/>
            <person name="Mondo S."/>
            <person name="Nolan M."/>
            <person name="Ohm R."/>
            <person name="Pangilinan J."/>
            <person name="Park H.-J."/>
            <person name="Ramirez L."/>
            <person name="Alfaro M."/>
            <person name="Sun H."/>
            <person name="Tritt A."/>
            <person name="Yoshinaga Y."/>
            <person name="Zwiers L.-H."/>
            <person name="Turgeon B."/>
            <person name="Goodwin S."/>
            <person name="Spatafora J."/>
            <person name="Crous P."/>
            <person name="Grigoriev I."/>
        </authorList>
    </citation>
    <scope>NUCLEOTIDE SEQUENCE</scope>
    <source>
        <strain evidence="3">CBS 183.55</strain>
    </source>
</reference>
<dbReference type="Proteomes" id="UP000800082">
    <property type="component" value="Unassembled WGS sequence"/>
</dbReference>
<protein>
    <submittedName>
        <fullName evidence="3">Galactose oxidase</fullName>
    </submittedName>
</protein>
<keyword evidence="4" id="KW-1185">Reference proteome</keyword>
<dbReference type="SUPFAM" id="SSF117281">
    <property type="entry name" value="Kelch motif"/>
    <property type="match status" value="1"/>
</dbReference>
<dbReference type="OrthoDB" id="45365at2759"/>
<evidence type="ECO:0000256" key="2">
    <source>
        <dbReference type="ARBA" id="ARBA00022737"/>
    </source>
</evidence>
<keyword evidence="1" id="KW-0880">Kelch repeat</keyword>
<dbReference type="InterPro" id="IPR015915">
    <property type="entry name" value="Kelch-typ_b-propeller"/>
</dbReference>
<dbReference type="GeneID" id="54344324"/>
<dbReference type="Gene3D" id="2.120.10.80">
    <property type="entry name" value="Kelch-type beta propeller"/>
    <property type="match status" value="1"/>
</dbReference>
<organism evidence="3 4">
    <name type="scientific">Didymella exigua CBS 183.55</name>
    <dbReference type="NCBI Taxonomy" id="1150837"/>
    <lineage>
        <taxon>Eukaryota</taxon>
        <taxon>Fungi</taxon>
        <taxon>Dikarya</taxon>
        <taxon>Ascomycota</taxon>
        <taxon>Pezizomycotina</taxon>
        <taxon>Dothideomycetes</taxon>
        <taxon>Pleosporomycetidae</taxon>
        <taxon>Pleosporales</taxon>
        <taxon>Pleosporineae</taxon>
        <taxon>Didymellaceae</taxon>
        <taxon>Didymella</taxon>
    </lineage>
</organism>
<proteinExistence type="predicted"/>
<evidence type="ECO:0000313" key="4">
    <source>
        <dbReference type="Proteomes" id="UP000800082"/>
    </source>
</evidence>
<dbReference type="EMBL" id="ML978972">
    <property type="protein sequence ID" value="KAF1927331.1"/>
    <property type="molecule type" value="Genomic_DNA"/>
</dbReference>
<gene>
    <name evidence="3" type="ORF">M421DRAFT_101755</name>
</gene>
<dbReference type="PANTHER" id="PTHR46093:SF18">
    <property type="entry name" value="FIBRONECTIN TYPE-III DOMAIN-CONTAINING PROTEIN"/>
    <property type="match status" value="1"/>
</dbReference>
<sequence length="267" mass="29119">MYAARPLPLPLQEHTTVFLPPRTIAVLGGIIPTNDTSITKTSLRAVPDAFVYSSCTGTWEKISGFPAGEERGSAAVGIYGWKIILAGGMTDLELSGNRSQNIVAVVSMFDMTSRRWKDVSDISKYLPEARDRAGAAVVEDKMYVLDGRERGQENVQGTVFVLDLCDFEAGWKVSEVRMPTPRDGVAAGIVGQKVHIFGGEGNTEAESGIFHQIEVYDTRKDRWENVGTMRTPRHGTYAMGVGKRVYVPGGGVRQSGAPISDFDVFEL</sequence>
<evidence type="ECO:0000313" key="3">
    <source>
        <dbReference type="EMBL" id="KAF1927331.1"/>
    </source>
</evidence>
<dbReference type="PANTHER" id="PTHR46093">
    <property type="entry name" value="ACYL-COA-BINDING DOMAIN-CONTAINING PROTEIN 5"/>
    <property type="match status" value="1"/>
</dbReference>
<name>A0A6A5RG67_9PLEO</name>
<dbReference type="AlphaFoldDB" id="A0A6A5RG67"/>
<evidence type="ECO:0000256" key="1">
    <source>
        <dbReference type="ARBA" id="ARBA00022441"/>
    </source>
</evidence>